<name>D0L287_GORB4</name>
<dbReference type="PANTHER" id="PTHR11014:SF63">
    <property type="entry name" value="METALLOPEPTIDASE, PUTATIVE (AFU_ORTHOLOGUE AFUA_6G09600)-RELATED"/>
    <property type="match status" value="1"/>
</dbReference>
<dbReference type="SUPFAM" id="SSF55031">
    <property type="entry name" value="Bacterial exopeptidase dimerisation domain"/>
    <property type="match status" value="1"/>
</dbReference>
<evidence type="ECO:0000313" key="5">
    <source>
        <dbReference type="Proteomes" id="UP000001219"/>
    </source>
</evidence>
<dbReference type="HOGENOM" id="CLU_023257_0_1_11"/>
<dbReference type="Gene3D" id="3.40.630.10">
    <property type="entry name" value="Zn peptidases"/>
    <property type="match status" value="1"/>
</dbReference>
<dbReference type="STRING" id="526226.Gbro_0648"/>
<evidence type="ECO:0000313" key="4">
    <source>
        <dbReference type="EMBL" id="ACY19974.1"/>
    </source>
</evidence>
<dbReference type="GO" id="GO:0019877">
    <property type="term" value="P:diaminopimelate biosynthetic process"/>
    <property type="evidence" value="ECO:0007669"/>
    <property type="project" value="UniProtKB-ARBA"/>
</dbReference>
<dbReference type="OrthoDB" id="9777385at2"/>
<dbReference type="eggNOG" id="COG1473">
    <property type="taxonomic scope" value="Bacteria"/>
</dbReference>
<feature type="binding site" evidence="2">
    <location>
        <position position="99"/>
    </location>
    <ligand>
        <name>Mn(2+)</name>
        <dbReference type="ChEBI" id="CHEBI:29035"/>
        <label>2</label>
    </ligand>
</feature>
<dbReference type="InterPro" id="IPR002933">
    <property type="entry name" value="Peptidase_M20"/>
</dbReference>
<gene>
    <name evidence="4" type="ordered locus">Gbro_0648</name>
</gene>
<dbReference type="RefSeq" id="WP_012832561.1">
    <property type="nucleotide sequence ID" value="NC_013441.1"/>
</dbReference>
<feature type="binding site" evidence="2">
    <location>
        <position position="359"/>
    </location>
    <ligand>
        <name>Mn(2+)</name>
        <dbReference type="ChEBI" id="CHEBI:29035"/>
        <label>2</label>
    </ligand>
</feature>
<proteinExistence type="predicted"/>
<dbReference type="Proteomes" id="UP000001219">
    <property type="component" value="Chromosome"/>
</dbReference>
<dbReference type="Pfam" id="PF07687">
    <property type="entry name" value="M20_dimer"/>
    <property type="match status" value="1"/>
</dbReference>
<dbReference type="KEGG" id="gbr:Gbro_0648"/>
<dbReference type="AlphaFoldDB" id="D0L287"/>
<dbReference type="InterPro" id="IPR017439">
    <property type="entry name" value="Amidohydrolase"/>
</dbReference>
<evidence type="ECO:0000256" key="1">
    <source>
        <dbReference type="ARBA" id="ARBA00022801"/>
    </source>
</evidence>
<dbReference type="PIRSF" id="PIRSF005962">
    <property type="entry name" value="Pept_M20D_amidohydro"/>
    <property type="match status" value="1"/>
</dbReference>
<reference evidence="4 5" key="2">
    <citation type="journal article" date="2010" name="Stand. Genomic Sci.">
        <title>Complete genome sequence of Gordonia bronchialis type strain (3410).</title>
        <authorList>
            <person name="Ivanova N."/>
            <person name="Sikorski J."/>
            <person name="Jando M."/>
            <person name="Lapidus A."/>
            <person name="Nolan M."/>
            <person name="Lucas S."/>
            <person name="Del Rio T.G."/>
            <person name="Tice H."/>
            <person name="Copeland A."/>
            <person name="Cheng J.F."/>
            <person name="Chen F."/>
            <person name="Bruce D."/>
            <person name="Goodwin L."/>
            <person name="Pitluck S."/>
            <person name="Mavromatis K."/>
            <person name="Ovchinnikova G."/>
            <person name="Pati A."/>
            <person name="Chen A."/>
            <person name="Palaniappan K."/>
            <person name="Land M."/>
            <person name="Hauser L."/>
            <person name="Chang Y.J."/>
            <person name="Jeffries C.D."/>
            <person name="Chain P."/>
            <person name="Saunders E."/>
            <person name="Han C."/>
            <person name="Detter J.C."/>
            <person name="Brettin T."/>
            <person name="Rohde M."/>
            <person name="Goker M."/>
            <person name="Bristow J."/>
            <person name="Eisen J.A."/>
            <person name="Markowitz V."/>
            <person name="Hugenholtz P."/>
            <person name="Klenk H.P."/>
            <person name="Kyrpides N.C."/>
        </authorList>
    </citation>
    <scope>NUCLEOTIDE SEQUENCE [LARGE SCALE GENOMIC DNA]</scope>
    <source>
        <strain evidence="5">ATCC 25592 / DSM 43247 / BCRC 13721 / JCM 3198 / KCTC 3076 / NBRC 16047 / NCTC 10667</strain>
    </source>
</reference>
<keyword evidence="2" id="KW-0464">Manganese</keyword>
<dbReference type="InterPro" id="IPR036264">
    <property type="entry name" value="Bact_exopeptidase_dim_dom"/>
</dbReference>
<dbReference type="GO" id="GO:0047980">
    <property type="term" value="F:hippurate hydrolase activity"/>
    <property type="evidence" value="ECO:0007669"/>
    <property type="project" value="UniProtKB-EC"/>
</dbReference>
<dbReference type="FunFam" id="3.30.70.360:FF:000001">
    <property type="entry name" value="N-acetyldiaminopimelate deacetylase"/>
    <property type="match status" value="1"/>
</dbReference>
<evidence type="ECO:0000256" key="2">
    <source>
        <dbReference type="PIRSR" id="PIRSR005962-1"/>
    </source>
</evidence>
<keyword evidence="2" id="KW-0479">Metal-binding</keyword>
<feature type="binding site" evidence="2">
    <location>
        <position position="101"/>
    </location>
    <ligand>
        <name>Mn(2+)</name>
        <dbReference type="ChEBI" id="CHEBI:29035"/>
        <label>2</label>
    </ligand>
</feature>
<organism evidence="4 5">
    <name type="scientific">Gordonia bronchialis (strain ATCC 25592 / DSM 43247 / BCRC 13721 / JCM 3198 / KCTC 3076 / NBRC 16047 / NCTC 10667)</name>
    <name type="common">Rhodococcus bronchialis</name>
    <dbReference type="NCBI Taxonomy" id="526226"/>
    <lineage>
        <taxon>Bacteria</taxon>
        <taxon>Bacillati</taxon>
        <taxon>Actinomycetota</taxon>
        <taxon>Actinomycetes</taxon>
        <taxon>Mycobacteriales</taxon>
        <taxon>Gordoniaceae</taxon>
        <taxon>Gordonia</taxon>
    </lineage>
</organism>
<accession>D0L287</accession>
<keyword evidence="5" id="KW-1185">Reference proteome</keyword>
<dbReference type="Pfam" id="PF01546">
    <property type="entry name" value="Peptidase_M20"/>
    <property type="match status" value="1"/>
</dbReference>
<dbReference type="EC" id="3.5.1.32" evidence="4"/>
<dbReference type="SUPFAM" id="SSF53187">
    <property type="entry name" value="Zn-dependent exopeptidases"/>
    <property type="match status" value="1"/>
</dbReference>
<comment type="cofactor">
    <cofactor evidence="2">
        <name>Mn(2+)</name>
        <dbReference type="ChEBI" id="CHEBI:29035"/>
    </cofactor>
    <text evidence="2">The Mn(2+) ion enhances activity.</text>
</comment>
<sequence length="393" mass="41482">MATPTTPDLTHLRDIRRDLHAHPELAFAETRTAAVVADRLRELNIEVTTGVGGTGVVGVIRGGSGGPIVGLRADMDALPITEVRDLPYRSRNDGVMHACGHDGHVAMLLGAAQLLSARDDLAGTVVLVFQPAEEGAAGAPAMLDDGLLERFGIQEIYGIHNIPGIPAGDFAIRPGTILASFDDITITITAEGGHAMAPDRTGDVVAAGAYLVTQVQTIVARRLDPLVPAVVSITAFHAGTTNNVLPTRAELLGTARCLDADSRERIENQIRRICTATADVHGVDVELDFVHRYPCTVNDPDRAERAARAAIGVAGRDHVDANCAGLLAAEDFSFYLERIPGAYGFIGNGPVTDEAGPVHNPTYDFNDEILTRGAHYLAEMARTAIAEISGASA</sequence>
<dbReference type="Gene3D" id="3.30.70.360">
    <property type="match status" value="1"/>
</dbReference>
<feature type="binding site" evidence="2">
    <location>
        <position position="134"/>
    </location>
    <ligand>
        <name>Mn(2+)</name>
        <dbReference type="ChEBI" id="CHEBI:29035"/>
        <label>2</label>
    </ligand>
</feature>
<protein>
    <submittedName>
        <fullName evidence="4">Amidohydrolase</fullName>
        <ecNumber evidence="4">3.5.1.32</ecNumber>
    </submittedName>
</protein>
<reference evidence="5" key="1">
    <citation type="submission" date="2009-10" db="EMBL/GenBank/DDBJ databases">
        <title>The complete chromosome of Gordonia bronchialis DSM 43247.</title>
        <authorList>
            <consortium name="US DOE Joint Genome Institute (JGI-PGF)"/>
            <person name="Lucas S."/>
            <person name="Copeland A."/>
            <person name="Lapidus A."/>
            <person name="Glavina del Rio T."/>
            <person name="Dalin E."/>
            <person name="Tice H."/>
            <person name="Bruce D."/>
            <person name="Goodwin L."/>
            <person name="Pitluck S."/>
            <person name="Kyrpides N."/>
            <person name="Mavromatis K."/>
            <person name="Ivanova N."/>
            <person name="Ovchinnikova G."/>
            <person name="Saunders E."/>
            <person name="Brettin T."/>
            <person name="Detter J.C."/>
            <person name="Han C."/>
            <person name="Larimer F."/>
            <person name="Land M."/>
            <person name="Hauser L."/>
            <person name="Markowitz V."/>
            <person name="Cheng J.-F."/>
            <person name="Hugenholtz P."/>
            <person name="Woyke T."/>
            <person name="Wu D."/>
            <person name="Jando M."/>
            <person name="Schneider S."/>
            <person name="Goeker M."/>
            <person name="Klenk H.-P."/>
            <person name="Eisen J.A."/>
        </authorList>
    </citation>
    <scope>NUCLEOTIDE SEQUENCE [LARGE SCALE GENOMIC DNA]</scope>
    <source>
        <strain evidence="5">ATCC 25592 / DSM 43247 / BCRC 13721 / JCM 3198 / KCTC 3076 / NBRC 16047 / NCTC 10667</strain>
    </source>
</reference>
<dbReference type="EMBL" id="CP001802">
    <property type="protein sequence ID" value="ACY19974.1"/>
    <property type="molecule type" value="Genomic_DNA"/>
</dbReference>
<keyword evidence="1 4" id="KW-0378">Hydrolase</keyword>
<dbReference type="GO" id="GO:0046872">
    <property type="term" value="F:metal ion binding"/>
    <property type="evidence" value="ECO:0007669"/>
    <property type="project" value="UniProtKB-KW"/>
</dbReference>
<evidence type="ECO:0000259" key="3">
    <source>
        <dbReference type="Pfam" id="PF07687"/>
    </source>
</evidence>
<dbReference type="InterPro" id="IPR011650">
    <property type="entry name" value="Peptidase_M20_dimer"/>
</dbReference>
<feature type="domain" description="Peptidase M20 dimerisation" evidence="3">
    <location>
        <begin position="184"/>
        <end position="278"/>
    </location>
</feature>
<dbReference type="PANTHER" id="PTHR11014">
    <property type="entry name" value="PEPTIDASE M20 FAMILY MEMBER"/>
    <property type="match status" value="1"/>
</dbReference>
<dbReference type="NCBIfam" id="TIGR01891">
    <property type="entry name" value="amidohydrolases"/>
    <property type="match status" value="1"/>
</dbReference>
<feature type="binding site" evidence="2">
    <location>
        <position position="160"/>
    </location>
    <ligand>
        <name>Mn(2+)</name>
        <dbReference type="ChEBI" id="CHEBI:29035"/>
        <label>2</label>
    </ligand>
</feature>
<dbReference type="GO" id="GO:0050118">
    <property type="term" value="F:N-acetyldiaminopimelate deacetylase activity"/>
    <property type="evidence" value="ECO:0007669"/>
    <property type="project" value="UniProtKB-ARBA"/>
</dbReference>